<dbReference type="PATRIC" id="fig|1638788.3.peg.4829"/>
<dbReference type="PANTHER" id="PTHR34614">
    <property type="match status" value="1"/>
</dbReference>
<dbReference type="SUPFAM" id="SSF53098">
    <property type="entry name" value="Ribonuclease H-like"/>
    <property type="match status" value="1"/>
</dbReference>
<dbReference type="NCBIfam" id="NF033559">
    <property type="entry name" value="transpos_IS1634"/>
    <property type="match status" value="1"/>
</dbReference>
<name>A0A0K1S6N7_9CHRO</name>
<dbReference type="GO" id="GO:0003677">
    <property type="term" value="F:DNA binding"/>
    <property type="evidence" value="ECO:0007669"/>
    <property type="project" value="InterPro"/>
</dbReference>
<reference evidence="2 3" key="1">
    <citation type="journal article" date="2016" name="Stand. Genomic Sci.">
        <title>Complete genome sequence and genomic characterization of Microcystis panniformis FACHB 1757 by third-generation sequencing.</title>
        <authorList>
            <person name="Zhang J.Y."/>
            <person name="Guan R."/>
            <person name="Zhang H.J."/>
            <person name="Li H."/>
            <person name="Xiao P."/>
            <person name="Yu G.L."/>
            <person name="Du L."/>
            <person name="Cao D.M."/>
            <person name="Zhu B.C."/>
            <person name="Li R.H."/>
            <person name="Lu Z.H."/>
        </authorList>
    </citation>
    <scope>NUCLEOTIDE SEQUENCE [LARGE SCALE GENOMIC DNA]</scope>
    <source>
        <strain evidence="2 3">FACHB-1757</strain>
    </source>
</reference>
<dbReference type="InterPro" id="IPR002559">
    <property type="entry name" value="Transposase_11"/>
</dbReference>
<proteinExistence type="predicted"/>
<accession>A0A0K1S6N7</accession>
<dbReference type="GO" id="GO:0006313">
    <property type="term" value="P:DNA transposition"/>
    <property type="evidence" value="ECO:0007669"/>
    <property type="project" value="InterPro"/>
</dbReference>
<dbReference type="AlphaFoldDB" id="A0A0K1S6N7"/>
<evidence type="ECO:0000313" key="3">
    <source>
        <dbReference type="Proteomes" id="UP000068167"/>
    </source>
</evidence>
<dbReference type="InterPro" id="IPR047654">
    <property type="entry name" value="IS1634_transpos"/>
</dbReference>
<dbReference type="KEGG" id="mpk:VL20_4787"/>
<evidence type="ECO:0000313" key="2">
    <source>
        <dbReference type="EMBL" id="AKV69678.1"/>
    </source>
</evidence>
<dbReference type="Proteomes" id="UP000068167">
    <property type="component" value="Chromosome"/>
</dbReference>
<dbReference type="GO" id="GO:0004803">
    <property type="term" value="F:transposase activity"/>
    <property type="evidence" value="ECO:0007669"/>
    <property type="project" value="InterPro"/>
</dbReference>
<protein>
    <submittedName>
        <fullName evidence="2">Mobile element protein</fullName>
    </submittedName>
</protein>
<keyword evidence="3" id="KW-1185">Reference proteome</keyword>
<dbReference type="EMBL" id="CP011339">
    <property type="protein sequence ID" value="AKV69678.1"/>
    <property type="molecule type" value="Genomic_DNA"/>
</dbReference>
<dbReference type="Pfam" id="PF01609">
    <property type="entry name" value="DDE_Tnp_1"/>
    <property type="match status" value="1"/>
</dbReference>
<evidence type="ECO:0000259" key="1">
    <source>
        <dbReference type="Pfam" id="PF01609"/>
    </source>
</evidence>
<organism evidence="2 3">
    <name type="scientific">Microcystis panniformis FACHB-1757</name>
    <dbReference type="NCBI Taxonomy" id="1638788"/>
    <lineage>
        <taxon>Bacteria</taxon>
        <taxon>Bacillati</taxon>
        <taxon>Cyanobacteriota</taxon>
        <taxon>Cyanophyceae</taxon>
        <taxon>Oscillatoriophycideae</taxon>
        <taxon>Chroococcales</taxon>
        <taxon>Microcystaceae</taxon>
        <taxon>Microcystis</taxon>
    </lineage>
</organism>
<feature type="domain" description="Transposase IS4-like" evidence="1">
    <location>
        <begin position="176"/>
        <end position="473"/>
    </location>
</feature>
<dbReference type="PANTHER" id="PTHR34614:SF2">
    <property type="entry name" value="TRANSPOSASE IS4-LIKE DOMAIN-CONTAINING PROTEIN"/>
    <property type="match status" value="1"/>
</dbReference>
<sequence length="578" mass="65458">MYIEKVPNRNSPPAVLLRESYREGDQVKKRTLANLSKLPDDIIDNLKLALKGATLSMNEGIPNHFEVIRSLPHGHVMAILETIKKLGLDKIISEKSSRIRNVVVAMIVARIINPKSKLATARGFNSETCSQSLGQLLDLEKADEDELYNALDWLLEKQEKIEKHLALKHLESGTLVLYDVTSTYLEGDGCELGKYGDNRDKKKGKTQIVFGLLCSAKGCPIAVEVFEGNTSDGATLSGQIEKVRKGWGIENVVWVSDRGIFTNSKIKELVKPIEGLDYITGLTKPQIRKLAEVEVIQLGLFDQVNLVEFESEDYPDERLIACRNPFIAQKNQLQREALLEAVEKELDLIVQATQREKRALKGQDKIALRVGKILNQFKVNKYYNLEITEEGFSYQRKLELIAQETALDGVYVLRTSLESTLMDAATTVKAYKSLSQVEEAFRCYKSIDLKVRPIYHYKGDRVKAHIFLCMLAYYVEWHLKQSLAPLLFEDEEIDDGSLNVIKASRSESAQSKERKKRNQENFPVHSFRTLLEDLGTICLNTVECTIREGSYRFSKITRPTQLQQKALDLLGVSLICTQ</sequence>
<dbReference type="InterPro" id="IPR012337">
    <property type="entry name" value="RNaseH-like_sf"/>
</dbReference>
<dbReference type="RefSeq" id="WP_052277538.1">
    <property type="nucleotide sequence ID" value="NZ_CP011339.1"/>
</dbReference>
<gene>
    <name evidence="2" type="ORF">VL20_4787</name>
</gene>